<proteinExistence type="predicted"/>
<evidence type="ECO:0000313" key="2">
    <source>
        <dbReference type="EnsemblPlants" id="Zm00001eb230970_P001"/>
    </source>
</evidence>
<reference evidence="3" key="1">
    <citation type="journal article" date="2009" name="Science">
        <title>The B73 maize genome: complexity, diversity, and dynamics.</title>
        <authorList>
            <person name="Schnable P.S."/>
            <person name="Ware D."/>
            <person name="Fulton R.S."/>
            <person name="Stein J.C."/>
            <person name="Wei F."/>
            <person name="Pasternak S."/>
            <person name="Liang C."/>
            <person name="Zhang J."/>
            <person name="Fulton L."/>
            <person name="Graves T.A."/>
            <person name="Minx P."/>
            <person name="Reily A.D."/>
            <person name="Courtney L."/>
            <person name="Kruchowski S.S."/>
            <person name="Tomlinson C."/>
            <person name="Strong C."/>
            <person name="Delehaunty K."/>
            <person name="Fronick C."/>
            <person name="Courtney B."/>
            <person name="Rock S.M."/>
            <person name="Belter E."/>
            <person name="Du F."/>
            <person name="Kim K."/>
            <person name="Abbott R.M."/>
            <person name="Cotton M."/>
            <person name="Levy A."/>
            <person name="Marchetto P."/>
            <person name="Ochoa K."/>
            <person name="Jackson S.M."/>
            <person name="Gillam B."/>
            <person name="Chen W."/>
            <person name="Yan L."/>
            <person name="Higginbotham J."/>
            <person name="Cardenas M."/>
            <person name="Waligorski J."/>
            <person name="Applebaum E."/>
            <person name="Phelps L."/>
            <person name="Falcone J."/>
            <person name="Kanchi K."/>
            <person name="Thane T."/>
            <person name="Scimone A."/>
            <person name="Thane N."/>
            <person name="Henke J."/>
            <person name="Wang T."/>
            <person name="Ruppert J."/>
            <person name="Shah N."/>
            <person name="Rotter K."/>
            <person name="Hodges J."/>
            <person name="Ingenthron E."/>
            <person name="Cordes M."/>
            <person name="Kohlberg S."/>
            <person name="Sgro J."/>
            <person name="Delgado B."/>
            <person name="Mead K."/>
            <person name="Chinwalla A."/>
            <person name="Leonard S."/>
            <person name="Crouse K."/>
            <person name="Collura K."/>
            <person name="Kudrna D."/>
            <person name="Currie J."/>
            <person name="He R."/>
            <person name="Angelova A."/>
            <person name="Rajasekar S."/>
            <person name="Mueller T."/>
            <person name="Lomeli R."/>
            <person name="Scara G."/>
            <person name="Ko A."/>
            <person name="Delaney K."/>
            <person name="Wissotski M."/>
            <person name="Lopez G."/>
            <person name="Campos D."/>
            <person name="Braidotti M."/>
            <person name="Ashley E."/>
            <person name="Golser W."/>
            <person name="Kim H."/>
            <person name="Lee S."/>
            <person name="Lin J."/>
            <person name="Dujmic Z."/>
            <person name="Kim W."/>
            <person name="Talag J."/>
            <person name="Zuccolo A."/>
            <person name="Fan C."/>
            <person name="Sebastian A."/>
            <person name="Kramer M."/>
            <person name="Spiegel L."/>
            <person name="Nascimento L."/>
            <person name="Zutavern T."/>
            <person name="Miller B."/>
            <person name="Ambroise C."/>
            <person name="Muller S."/>
            <person name="Spooner W."/>
            <person name="Narechania A."/>
            <person name="Ren L."/>
            <person name="Wei S."/>
            <person name="Kumari S."/>
            <person name="Faga B."/>
            <person name="Levy M.J."/>
            <person name="McMahan L."/>
            <person name="Van Buren P."/>
            <person name="Vaughn M.W."/>
            <person name="Ying K."/>
            <person name="Yeh C.-T."/>
            <person name="Emrich S.J."/>
            <person name="Jia Y."/>
            <person name="Kalyanaraman A."/>
            <person name="Hsia A.-P."/>
            <person name="Barbazuk W.B."/>
            <person name="Baucom R.S."/>
            <person name="Brutnell T.P."/>
            <person name="Carpita N.C."/>
            <person name="Chaparro C."/>
            <person name="Chia J.-M."/>
            <person name="Deragon J.-M."/>
            <person name="Estill J.C."/>
            <person name="Fu Y."/>
            <person name="Jeddeloh J.A."/>
            <person name="Han Y."/>
            <person name="Lee H."/>
            <person name="Li P."/>
            <person name="Lisch D.R."/>
            <person name="Liu S."/>
            <person name="Liu Z."/>
            <person name="Nagel D.H."/>
            <person name="McCann M.C."/>
            <person name="SanMiguel P."/>
            <person name="Myers A.M."/>
            <person name="Nettleton D."/>
            <person name="Nguyen J."/>
            <person name="Penning B.W."/>
            <person name="Ponnala L."/>
            <person name="Schneider K.L."/>
            <person name="Schwartz D.C."/>
            <person name="Sharma A."/>
            <person name="Soderlund C."/>
            <person name="Springer N.M."/>
            <person name="Sun Q."/>
            <person name="Wang H."/>
            <person name="Waterman M."/>
            <person name="Westerman R."/>
            <person name="Wolfgruber T.K."/>
            <person name="Yang L."/>
            <person name="Yu Y."/>
            <person name="Zhang L."/>
            <person name="Zhou S."/>
            <person name="Zhu Q."/>
            <person name="Bennetzen J.L."/>
            <person name="Dawe R.K."/>
            <person name="Jiang J."/>
            <person name="Jiang N."/>
            <person name="Presting G.G."/>
            <person name="Wessler S.R."/>
            <person name="Aluru S."/>
            <person name="Martienssen R.A."/>
            <person name="Clifton S.W."/>
            <person name="McCombie W.R."/>
            <person name="Wing R.A."/>
            <person name="Wilson R.K."/>
        </authorList>
    </citation>
    <scope>NUCLEOTIDE SEQUENCE [LARGE SCALE GENOMIC DNA]</scope>
    <source>
        <strain evidence="3">cv. B73</strain>
    </source>
</reference>
<accession>A0A804PER1</accession>
<keyword evidence="3" id="KW-1185">Reference proteome</keyword>
<dbReference type="Gramene" id="Zm00001eb230970_T001">
    <property type="protein sequence ID" value="Zm00001eb230970_P001"/>
    <property type="gene ID" value="Zm00001eb230970"/>
</dbReference>
<evidence type="ECO:0000313" key="3">
    <source>
        <dbReference type="Proteomes" id="UP000007305"/>
    </source>
</evidence>
<dbReference type="AlphaFoldDB" id="A0A804PER1"/>
<sequence length="109" mass="11658">MVGAEVPAPMEKRSSATRLLAGHGEVPARRGEGFPAAGRHGEEGKLPAPWREESWGAAARPHHLSRGGRAPWGLALLPALAAAAVSSEEEGREYGWWRLRKKMEGGSAK</sequence>
<reference evidence="2" key="3">
    <citation type="submission" date="2021-05" db="UniProtKB">
        <authorList>
            <consortium name="EnsemblPlants"/>
        </authorList>
    </citation>
    <scope>IDENTIFICATION</scope>
    <source>
        <strain evidence="2">cv. B73</strain>
    </source>
</reference>
<name>A0A804PER1_MAIZE</name>
<evidence type="ECO:0000256" key="1">
    <source>
        <dbReference type="SAM" id="MobiDB-lite"/>
    </source>
</evidence>
<feature type="region of interest" description="Disordered" evidence="1">
    <location>
        <begin position="1"/>
        <end position="47"/>
    </location>
</feature>
<organism evidence="2 3">
    <name type="scientific">Zea mays</name>
    <name type="common">Maize</name>
    <dbReference type="NCBI Taxonomy" id="4577"/>
    <lineage>
        <taxon>Eukaryota</taxon>
        <taxon>Viridiplantae</taxon>
        <taxon>Streptophyta</taxon>
        <taxon>Embryophyta</taxon>
        <taxon>Tracheophyta</taxon>
        <taxon>Spermatophyta</taxon>
        <taxon>Magnoliopsida</taxon>
        <taxon>Liliopsida</taxon>
        <taxon>Poales</taxon>
        <taxon>Poaceae</taxon>
        <taxon>PACMAD clade</taxon>
        <taxon>Panicoideae</taxon>
        <taxon>Andropogonodae</taxon>
        <taxon>Andropogoneae</taxon>
        <taxon>Tripsacinae</taxon>
        <taxon>Zea</taxon>
    </lineage>
</organism>
<dbReference type="InParanoid" id="A0A804PER1"/>
<protein>
    <submittedName>
        <fullName evidence="2">Uncharacterized protein</fullName>
    </submittedName>
</protein>
<reference evidence="2" key="2">
    <citation type="submission" date="2019-07" db="EMBL/GenBank/DDBJ databases">
        <authorList>
            <person name="Seetharam A."/>
            <person name="Woodhouse M."/>
            <person name="Cannon E."/>
        </authorList>
    </citation>
    <scope>NUCLEOTIDE SEQUENCE [LARGE SCALE GENOMIC DNA]</scope>
    <source>
        <strain evidence="2">cv. B73</strain>
    </source>
</reference>
<dbReference type="EnsemblPlants" id="Zm00001eb230970_T001">
    <property type="protein sequence ID" value="Zm00001eb230970_P001"/>
    <property type="gene ID" value="Zm00001eb230970"/>
</dbReference>
<dbReference type="Proteomes" id="UP000007305">
    <property type="component" value="Chromosome 5"/>
</dbReference>